<evidence type="ECO:0000256" key="1">
    <source>
        <dbReference type="SAM" id="Phobius"/>
    </source>
</evidence>
<keyword evidence="1" id="KW-0472">Membrane</keyword>
<name>A0A1T4PA57_9BACT</name>
<dbReference type="STRING" id="28136.SAMN02745202_01350"/>
<evidence type="ECO:0000313" key="3">
    <source>
        <dbReference type="Proteomes" id="UP000190065"/>
    </source>
</evidence>
<dbReference type="InterPro" id="IPR025250">
    <property type="entry name" value="DUF4199"/>
</dbReference>
<reference evidence="2 3" key="1">
    <citation type="submission" date="2017-02" db="EMBL/GenBank/DDBJ databases">
        <authorList>
            <person name="Peterson S.W."/>
        </authorList>
    </citation>
    <scope>NUCLEOTIDE SEQUENCE [LARGE SCALE GENOMIC DNA]</scope>
    <source>
        <strain evidence="2 3">ATCC 43324</strain>
    </source>
</reference>
<dbReference type="Pfam" id="PF13858">
    <property type="entry name" value="DUF4199"/>
    <property type="match status" value="1"/>
</dbReference>
<feature type="transmembrane region" description="Helical" evidence="1">
    <location>
        <begin position="12"/>
        <end position="34"/>
    </location>
</feature>
<dbReference type="RefSeq" id="WP_025071181.1">
    <property type="nucleotide sequence ID" value="NZ_CAUVVE010000021.1"/>
</dbReference>
<keyword evidence="1" id="KW-1133">Transmembrane helix</keyword>
<protein>
    <recommendedName>
        <fullName evidence="4">DUF4199 domain-containing protein</fullName>
    </recommendedName>
</protein>
<gene>
    <name evidence="2" type="ORF">SAMN02745202_01350</name>
</gene>
<dbReference type="AlphaFoldDB" id="A0A1T4PA57"/>
<dbReference type="Proteomes" id="UP000190065">
    <property type="component" value="Unassembled WGS sequence"/>
</dbReference>
<dbReference type="EMBL" id="FUXK01000013">
    <property type="protein sequence ID" value="SJZ88126.1"/>
    <property type="molecule type" value="Genomic_DNA"/>
</dbReference>
<keyword evidence="1" id="KW-0812">Transmembrane</keyword>
<feature type="transmembrane region" description="Helical" evidence="1">
    <location>
        <begin position="144"/>
        <end position="169"/>
    </location>
</feature>
<organism evidence="2 3">
    <name type="scientific">Segatella oulorum</name>
    <dbReference type="NCBI Taxonomy" id="28136"/>
    <lineage>
        <taxon>Bacteria</taxon>
        <taxon>Pseudomonadati</taxon>
        <taxon>Bacteroidota</taxon>
        <taxon>Bacteroidia</taxon>
        <taxon>Bacteroidales</taxon>
        <taxon>Prevotellaceae</taxon>
        <taxon>Segatella</taxon>
    </lineage>
</organism>
<evidence type="ECO:0008006" key="4">
    <source>
        <dbReference type="Google" id="ProtNLM"/>
    </source>
</evidence>
<evidence type="ECO:0000313" key="2">
    <source>
        <dbReference type="EMBL" id="SJZ88126.1"/>
    </source>
</evidence>
<accession>A0A1T4PA57</accession>
<sequence>MINSQSLRQAQAFARQDGALLGLLWCVAFASSLYMPQSSIGGLLTLATPIFMIWRLIVFRNYALEGKISYRRAFYYCVSAFFYAALLFGLLLFIYFVTLGNTQLVALFHATLQAIAPIYQQHGIDTKVLNDAQTLVATMSPLNLAFLFATYGLVAGWFASIFIAIFGLFKR</sequence>
<feature type="transmembrane region" description="Helical" evidence="1">
    <location>
        <begin position="40"/>
        <end position="62"/>
    </location>
</feature>
<proteinExistence type="predicted"/>
<feature type="transmembrane region" description="Helical" evidence="1">
    <location>
        <begin position="74"/>
        <end position="97"/>
    </location>
</feature>